<evidence type="ECO:0000256" key="2">
    <source>
        <dbReference type="SAM" id="SignalP"/>
    </source>
</evidence>
<reference evidence="5" key="1">
    <citation type="submission" date="2017-04" db="EMBL/GenBank/DDBJ databases">
        <authorList>
            <person name="Varghese N."/>
            <person name="Submissions S."/>
        </authorList>
    </citation>
    <scope>NUCLEOTIDE SEQUENCE [LARGE SCALE GENOMIC DNA]</scope>
    <source>
        <strain evidence="5">USBA 82</strain>
    </source>
</reference>
<evidence type="ECO:0000313" key="5">
    <source>
        <dbReference type="Proteomes" id="UP000193355"/>
    </source>
</evidence>
<dbReference type="Pfam" id="PF03372">
    <property type="entry name" value="Exo_endo_phos"/>
    <property type="match status" value="1"/>
</dbReference>
<accession>A0A1X7KE56</accession>
<evidence type="ECO:0000256" key="1">
    <source>
        <dbReference type="SAM" id="MobiDB-lite"/>
    </source>
</evidence>
<keyword evidence="4" id="KW-0378">Hydrolase</keyword>
<feature type="region of interest" description="Disordered" evidence="1">
    <location>
        <begin position="160"/>
        <end position="180"/>
    </location>
</feature>
<dbReference type="EMBL" id="FXBB01000025">
    <property type="protein sequence ID" value="SMG38808.1"/>
    <property type="molecule type" value="Genomic_DNA"/>
</dbReference>
<sequence length="345" mass="38440">MRRFFSTLASLLVLSLLIVGQAMALTIGTFNVEYFNVSGKKAYSPEDCYHLAKTILSSKADVLALQEIEGDATMRYFLTKFLPGWWSAKGNDTGGRQDLYFLWNSDTVELIDGPYIYGANASFRFEGKSYKLNDRPHLVATFLDKERDRRFTMVNVHLKSQSTRGKGDSDKAERYNDAKRQAQIESVNKIVSSLKGPVFILGDFNTDDPRGTSFPLLRLPDGQYSYDNKKSNLDYIGYAGIEMDEKWAIYEIETAIPARSTKKAEHPDHDMVALALDGSVPKVAVKSAKAESKEAPKNITVFVTKTGKSYHSDGCSSLSKSKIALSLEEAKAKGYTPCSKCKPPR</sequence>
<keyword evidence="2" id="KW-0732">Signal</keyword>
<evidence type="ECO:0000313" key="4">
    <source>
        <dbReference type="EMBL" id="SMG38808.1"/>
    </source>
</evidence>
<feature type="compositionally biased region" description="Basic and acidic residues" evidence="1">
    <location>
        <begin position="165"/>
        <end position="180"/>
    </location>
</feature>
<keyword evidence="5" id="KW-1185">Reference proteome</keyword>
<dbReference type="Gene3D" id="3.60.10.10">
    <property type="entry name" value="Endonuclease/exonuclease/phosphatase"/>
    <property type="match status" value="1"/>
</dbReference>
<protein>
    <submittedName>
        <fullName evidence="4">Endonuclease/Exonuclease/phosphatase family protein</fullName>
    </submittedName>
</protein>
<dbReference type="InterPro" id="IPR005135">
    <property type="entry name" value="Endo/exonuclease/phosphatase"/>
</dbReference>
<keyword evidence="4" id="KW-0255">Endonuclease</keyword>
<dbReference type="InterPro" id="IPR036691">
    <property type="entry name" value="Endo/exonu/phosph_ase_sf"/>
</dbReference>
<gene>
    <name evidence="4" type="ORF">SAMN06275492_12513</name>
</gene>
<dbReference type="RefSeq" id="WP_085545077.1">
    <property type="nucleotide sequence ID" value="NZ_FXBB01000025.1"/>
</dbReference>
<name>A0A1X7KE56_9BACT</name>
<evidence type="ECO:0000259" key="3">
    <source>
        <dbReference type="Pfam" id="PF03372"/>
    </source>
</evidence>
<keyword evidence="4" id="KW-0540">Nuclease</keyword>
<dbReference type="GO" id="GO:0004527">
    <property type="term" value="F:exonuclease activity"/>
    <property type="evidence" value="ECO:0007669"/>
    <property type="project" value="UniProtKB-KW"/>
</dbReference>
<keyword evidence="4" id="KW-0269">Exonuclease</keyword>
<dbReference type="Proteomes" id="UP000193355">
    <property type="component" value="Unassembled WGS sequence"/>
</dbReference>
<feature type="domain" description="Endonuclease/exonuclease/phosphatase" evidence="3">
    <location>
        <begin position="29"/>
        <end position="235"/>
    </location>
</feature>
<dbReference type="SUPFAM" id="SSF56219">
    <property type="entry name" value="DNase I-like"/>
    <property type="match status" value="1"/>
</dbReference>
<dbReference type="GO" id="GO:0004519">
    <property type="term" value="F:endonuclease activity"/>
    <property type="evidence" value="ECO:0007669"/>
    <property type="project" value="UniProtKB-KW"/>
</dbReference>
<feature type="chain" id="PRO_5012010517" evidence="2">
    <location>
        <begin position="25"/>
        <end position="345"/>
    </location>
</feature>
<feature type="signal peptide" evidence="2">
    <location>
        <begin position="1"/>
        <end position="24"/>
    </location>
</feature>
<organism evidence="4 5">
    <name type="scientific">Dethiosulfovibrio salsuginis</name>
    <dbReference type="NCBI Taxonomy" id="561720"/>
    <lineage>
        <taxon>Bacteria</taxon>
        <taxon>Thermotogati</taxon>
        <taxon>Synergistota</taxon>
        <taxon>Synergistia</taxon>
        <taxon>Synergistales</taxon>
        <taxon>Dethiosulfovibrionaceae</taxon>
        <taxon>Dethiosulfovibrio</taxon>
    </lineage>
</organism>
<dbReference type="AlphaFoldDB" id="A0A1X7KE56"/>
<proteinExistence type="predicted"/>
<dbReference type="STRING" id="561720.SAMN06275492_12513"/>